<keyword evidence="3 6" id="KW-0812">Transmembrane</keyword>
<comment type="caution">
    <text evidence="7">The sequence shown here is derived from an EMBL/GenBank/DDBJ whole genome shotgun (WGS) entry which is preliminary data.</text>
</comment>
<evidence type="ECO:0000256" key="1">
    <source>
        <dbReference type="ARBA" id="ARBA00004651"/>
    </source>
</evidence>
<keyword evidence="8" id="KW-1185">Reference proteome</keyword>
<reference evidence="7 8" key="1">
    <citation type="submission" date="2019-01" db="EMBL/GenBank/DDBJ databases">
        <authorList>
            <person name="Chen W.-M."/>
        </authorList>
    </citation>
    <scope>NUCLEOTIDE SEQUENCE [LARGE SCALE GENOMIC DNA]</scope>
    <source>
        <strain evidence="7 8">FSY-15</strain>
    </source>
</reference>
<dbReference type="InterPro" id="IPR050833">
    <property type="entry name" value="Poly_Biosynth_Transport"/>
</dbReference>
<keyword evidence="2" id="KW-1003">Cell membrane</keyword>
<gene>
    <name evidence="7" type="ORF">EOJ36_04090</name>
</gene>
<evidence type="ECO:0000256" key="3">
    <source>
        <dbReference type="ARBA" id="ARBA00022692"/>
    </source>
</evidence>
<dbReference type="GO" id="GO:0005886">
    <property type="term" value="C:plasma membrane"/>
    <property type="evidence" value="ECO:0007669"/>
    <property type="project" value="UniProtKB-SubCell"/>
</dbReference>
<keyword evidence="4 6" id="KW-1133">Transmembrane helix</keyword>
<feature type="transmembrane region" description="Helical" evidence="6">
    <location>
        <begin position="391"/>
        <end position="412"/>
    </location>
</feature>
<dbReference type="PANTHER" id="PTHR30250">
    <property type="entry name" value="PST FAMILY PREDICTED COLANIC ACID TRANSPORTER"/>
    <property type="match status" value="1"/>
</dbReference>
<evidence type="ECO:0008006" key="9">
    <source>
        <dbReference type="Google" id="ProtNLM"/>
    </source>
</evidence>
<feature type="transmembrane region" description="Helical" evidence="6">
    <location>
        <begin position="141"/>
        <end position="163"/>
    </location>
</feature>
<evidence type="ECO:0000313" key="7">
    <source>
        <dbReference type="EMBL" id="RVU25606.1"/>
    </source>
</evidence>
<dbReference type="AlphaFoldDB" id="A0A437PTM6"/>
<evidence type="ECO:0000256" key="6">
    <source>
        <dbReference type="SAM" id="Phobius"/>
    </source>
</evidence>
<protein>
    <recommendedName>
        <fullName evidence="9">Polysaccharide biosynthesis protein</fullName>
    </recommendedName>
</protein>
<feature type="transmembrane region" description="Helical" evidence="6">
    <location>
        <begin position="321"/>
        <end position="340"/>
    </location>
</feature>
<feature type="transmembrane region" description="Helical" evidence="6">
    <location>
        <begin position="21"/>
        <end position="46"/>
    </location>
</feature>
<dbReference type="OrthoDB" id="512217at2"/>
<accession>A0A437PTM6</accession>
<feature type="transmembrane region" description="Helical" evidence="6">
    <location>
        <begin position="52"/>
        <end position="72"/>
    </location>
</feature>
<dbReference type="PANTHER" id="PTHR30250:SF11">
    <property type="entry name" value="O-ANTIGEN TRANSPORTER-RELATED"/>
    <property type="match status" value="1"/>
</dbReference>
<keyword evidence="5 6" id="KW-0472">Membrane</keyword>
<evidence type="ECO:0000256" key="5">
    <source>
        <dbReference type="ARBA" id="ARBA00023136"/>
    </source>
</evidence>
<name>A0A437PTM6_9BACT</name>
<evidence type="ECO:0000256" key="4">
    <source>
        <dbReference type="ARBA" id="ARBA00022989"/>
    </source>
</evidence>
<comment type="subcellular location">
    <subcellularLocation>
        <location evidence="1">Cell membrane</location>
        <topology evidence="1">Multi-pass membrane protein</topology>
    </subcellularLocation>
</comment>
<dbReference type="RefSeq" id="WP_127802759.1">
    <property type="nucleotide sequence ID" value="NZ_SACY01000002.1"/>
</dbReference>
<sequence>MKLNILNKNNLGERTIGQLNNIFYSAIYKCFGVVLNFLSVPIFLNFLDSSNYGIWLTISSVLSWISLLDLGIGNGLKNKLCENITQGNILTSRSLVSTSYFIFFIIVLILIVIFLFCNIFIDWGLVFKTSNADSANLKILMPTLIIFFSARFILDLINSILFAHQRADIVARNNFIINAFVFLGLVLLSKTVTQNKLFWLNIVSNGIPIIFLFCVSIFLFKNKFKLISPNWGTVNFSNTADILSVSLKFFAIQIASLVIFSSDNLIINSLFSPKEVTLYNIPYKLFSSFIFAWTIILTPLWTAFNEAFIRADFTWIKKAVWGLNVVWILLAVAVLVTIFWSSDIYKFWLGTSIIVPRRLTIFMGIFILISTYSNIYVYFLNGIGKIKIQFYISLMASIVNIPLCYLFVKYFGMNVDGIILATCLSISVNPLISLYQYYLIINNKAIGIWFS</sequence>
<feature type="transmembrane region" description="Helical" evidence="6">
    <location>
        <begin position="418"/>
        <end position="441"/>
    </location>
</feature>
<feature type="transmembrane region" description="Helical" evidence="6">
    <location>
        <begin position="240"/>
        <end position="261"/>
    </location>
</feature>
<feature type="transmembrane region" description="Helical" evidence="6">
    <location>
        <begin position="281"/>
        <end position="301"/>
    </location>
</feature>
<organism evidence="7 8">
    <name type="scientific">Sandaracinomonas limnophila</name>
    <dbReference type="NCBI Taxonomy" id="1862386"/>
    <lineage>
        <taxon>Bacteria</taxon>
        <taxon>Pseudomonadati</taxon>
        <taxon>Bacteroidota</taxon>
        <taxon>Cytophagia</taxon>
        <taxon>Cytophagales</taxon>
        <taxon>Flectobacillaceae</taxon>
        <taxon>Sandaracinomonas</taxon>
    </lineage>
</organism>
<feature type="transmembrane region" description="Helical" evidence="6">
    <location>
        <begin position="100"/>
        <end position="121"/>
    </location>
</feature>
<proteinExistence type="predicted"/>
<feature type="transmembrane region" description="Helical" evidence="6">
    <location>
        <begin position="175"/>
        <end position="192"/>
    </location>
</feature>
<dbReference type="EMBL" id="SACY01000002">
    <property type="protein sequence ID" value="RVU25606.1"/>
    <property type="molecule type" value="Genomic_DNA"/>
</dbReference>
<dbReference type="Proteomes" id="UP000282832">
    <property type="component" value="Unassembled WGS sequence"/>
</dbReference>
<evidence type="ECO:0000313" key="8">
    <source>
        <dbReference type="Proteomes" id="UP000282832"/>
    </source>
</evidence>
<evidence type="ECO:0000256" key="2">
    <source>
        <dbReference type="ARBA" id="ARBA00022475"/>
    </source>
</evidence>
<feature type="transmembrane region" description="Helical" evidence="6">
    <location>
        <begin position="198"/>
        <end position="220"/>
    </location>
</feature>
<feature type="transmembrane region" description="Helical" evidence="6">
    <location>
        <begin position="360"/>
        <end position="379"/>
    </location>
</feature>